<keyword evidence="1" id="KW-1133">Transmembrane helix</keyword>
<keyword evidence="1" id="KW-0472">Membrane</keyword>
<feature type="transmembrane region" description="Helical" evidence="1">
    <location>
        <begin position="123"/>
        <end position="140"/>
    </location>
</feature>
<dbReference type="Pfam" id="PF02517">
    <property type="entry name" value="Rce1-like"/>
    <property type="match status" value="1"/>
</dbReference>
<comment type="caution">
    <text evidence="3">The sequence shown here is derived from an EMBL/GenBank/DDBJ whole genome shotgun (WGS) entry which is preliminary data.</text>
</comment>
<organism evidence="3 4">
    <name type="scientific">Novosphingobium silvae</name>
    <dbReference type="NCBI Taxonomy" id="2692619"/>
    <lineage>
        <taxon>Bacteria</taxon>
        <taxon>Pseudomonadati</taxon>
        <taxon>Pseudomonadota</taxon>
        <taxon>Alphaproteobacteria</taxon>
        <taxon>Sphingomonadales</taxon>
        <taxon>Sphingomonadaceae</taxon>
        <taxon>Novosphingobium</taxon>
    </lineage>
</organism>
<feature type="domain" description="CAAX prenyl protease 2/Lysostaphin resistance protein A-like" evidence="2">
    <location>
        <begin position="96"/>
        <end position="171"/>
    </location>
</feature>
<gene>
    <name evidence="3" type="ORF">GR702_00565</name>
</gene>
<evidence type="ECO:0000313" key="3">
    <source>
        <dbReference type="EMBL" id="MYL96266.1"/>
    </source>
</evidence>
<dbReference type="RefSeq" id="WP_160984012.1">
    <property type="nucleotide sequence ID" value="NZ_WVTD01000001.1"/>
</dbReference>
<sequence length="249" mass="26547">MVTPHDAPLSPPPLAAPLAPPPSARTILKELAAFLSRPRVLAPWGLFRREAWAPLGVLLALHVGAMMLVILPFIALWQSHFGLPLPDAFGKLPGGWLLPITVLVAPLVEEAIFRGWQTGRPRALWLLACLLVLLVLGTTAKTLAPTVLGASLLALAAAALAGWLRLRRHGVPAAYRKAYPVVFWLVAVLFAAIHLMNYPATTALSLPMVLPQLWAAAMLGFTRQRLGLPAAILQHALANAASMALAMAG</sequence>
<reference evidence="3 4" key="1">
    <citation type="submission" date="2019-12" db="EMBL/GenBank/DDBJ databases">
        <authorList>
            <person name="Feng G."/>
            <person name="Zhu H."/>
        </authorList>
    </citation>
    <scope>NUCLEOTIDE SEQUENCE [LARGE SCALE GENOMIC DNA]</scope>
    <source>
        <strain evidence="3 4">FGD1</strain>
    </source>
</reference>
<proteinExistence type="predicted"/>
<evidence type="ECO:0000313" key="4">
    <source>
        <dbReference type="Proteomes" id="UP000465810"/>
    </source>
</evidence>
<feature type="transmembrane region" description="Helical" evidence="1">
    <location>
        <begin position="96"/>
        <end position="116"/>
    </location>
</feature>
<dbReference type="Proteomes" id="UP000465810">
    <property type="component" value="Unassembled WGS sequence"/>
</dbReference>
<dbReference type="AlphaFoldDB" id="A0A7X4GCU1"/>
<keyword evidence="1" id="KW-0812">Transmembrane</keyword>
<feature type="transmembrane region" description="Helical" evidence="1">
    <location>
        <begin position="146"/>
        <end position="166"/>
    </location>
</feature>
<dbReference type="GO" id="GO:0080120">
    <property type="term" value="P:CAAX-box protein maturation"/>
    <property type="evidence" value="ECO:0007669"/>
    <property type="project" value="UniProtKB-ARBA"/>
</dbReference>
<protein>
    <submittedName>
        <fullName evidence="3">CPBP family intramembrane metalloprotease</fullName>
    </submittedName>
</protein>
<dbReference type="GO" id="GO:0008237">
    <property type="term" value="F:metallopeptidase activity"/>
    <property type="evidence" value="ECO:0007669"/>
    <property type="project" value="UniProtKB-KW"/>
</dbReference>
<accession>A0A7X4GCU1</accession>
<keyword evidence="4" id="KW-1185">Reference proteome</keyword>
<feature type="transmembrane region" description="Helical" evidence="1">
    <location>
        <begin position="55"/>
        <end position="76"/>
    </location>
</feature>
<name>A0A7X4GCU1_9SPHN</name>
<dbReference type="EMBL" id="WVTD01000001">
    <property type="protein sequence ID" value="MYL96266.1"/>
    <property type="molecule type" value="Genomic_DNA"/>
</dbReference>
<evidence type="ECO:0000259" key="2">
    <source>
        <dbReference type="Pfam" id="PF02517"/>
    </source>
</evidence>
<keyword evidence="3" id="KW-0482">Metalloprotease</keyword>
<feature type="transmembrane region" description="Helical" evidence="1">
    <location>
        <begin position="178"/>
        <end position="196"/>
    </location>
</feature>
<keyword evidence="3" id="KW-0378">Hydrolase</keyword>
<dbReference type="GO" id="GO:0004175">
    <property type="term" value="F:endopeptidase activity"/>
    <property type="evidence" value="ECO:0007669"/>
    <property type="project" value="UniProtKB-ARBA"/>
</dbReference>
<dbReference type="InterPro" id="IPR003675">
    <property type="entry name" value="Rce1/LyrA-like_dom"/>
</dbReference>
<dbReference type="GO" id="GO:0006508">
    <property type="term" value="P:proteolysis"/>
    <property type="evidence" value="ECO:0007669"/>
    <property type="project" value="UniProtKB-KW"/>
</dbReference>
<evidence type="ECO:0000256" key="1">
    <source>
        <dbReference type="SAM" id="Phobius"/>
    </source>
</evidence>
<keyword evidence="3" id="KW-0645">Protease</keyword>